<feature type="domain" description="PAS" evidence="1">
    <location>
        <begin position="347"/>
        <end position="417"/>
    </location>
</feature>
<evidence type="ECO:0000313" key="5">
    <source>
        <dbReference type="Proteomes" id="UP000781958"/>
    </source>
</evidence>
<feature type="domain" description="PAC" evidence="2">
    <location>
        <begin position="545"/>
        <end position="597"/>
    </location>
</feature>
<dbReference type="PROSITE" id="PS50887">
    <property type="entry name" value="GGDEF"/>
    <property type="match status" value="1"/>
</dbReference>
<dbReference type="SUPFAM" id="SSF55073">
    <property type="entry name" value="Nucleotide cyclase"/>
    <property type="match status" value="1"/>
</dbReference>
<accession>A0ABS4SS66</accession>
<feature type="domain" description="PAS" evidence="1">
    <location>
        <begin position="472"/>
        <end position="516"/>
    </location>
</feature>
<dbReference type="Gene3D" id="3.30.70.270">
    <property type="match status" value="1"/>
</dbReference>
<dbReference type="Pfam" id="PF08448">
    <property type="entry name" value="PAS_4"/>
    <property type="match status" value="2"/>
</dbReference>
<reference evidence="4 5" key="1">
    <citation type="submission" date="2021-03" db="EMBL/GenBank/DDBJ databases">
        <title>Genomic Encyclopedia of Type Strains, Phase III (KMG-III): the genomes of soil and plant-associated and newly described type strains.</title>
        <authorList>
            <person name="Whitman W."/>
        </authorList>
    </citation>
    <scope>NUCLEOTIDE SEQUENCE [LARGE SCALE GENOMIC DNA]</scope>
    <source>
        <strain evidence="4 5">IMMIB AFH-6</strain>
    </source>
</reference>
<evidence type="ECO:0000259" key="2">
    <source>
        <dbReference type="PROSITE" id="PS50113"/>
    </source>
</evidence>
<dbReference type="Gene3D" id="3.30.450.20">
    <property type="entry name" value="PAS domain"/>
    <property type="match status" value="5"/>
</dbReference>
<dbReference type="InterPro" id="IPR013655">
    <property type="entry name" value="PAS_fold_3"/>
</dbReference>
<dbReference type="InterPro" id="IPR001610">
    <property type="entry name" value="PAC"/>
</dbReference>
<dbReference type="PROSITE" id="PS50112">
    <property type="entry name" value="PAS"/>
    <property type="match status" value="3"/>
</dbReference>
<dbReference type="InterPro" id="IPR052155">
    <property type="entry name" value="Biofilm_reg_signaling"/>
</dbReference>
<dbReference type="NCBIfam" id="TIGR00254">
    <property type="entry name" value="GGDEF"/>
    <property type="match status" value="1"/>
</dbReference>
<feature type="domain" description="PAS" evidence="1">
    <location>
        <begin position="228"/>
        <end position="297"/>
    </location>
</feature>
<dbReference type="InterPro" id="IPR043128">
    <property type="entry name" value="Rev_trsase/Diguanyl_cyclase"/>
</dbReference>
<dbReference type="EMBL" id="JAGINP010000019">
    <property type="protein sequence ID" value="MBP2295069.1"/>
    <property type="molecule type" value="Genomic_DNA"/>
</dbReference>
<feature type="domain" description="GGDEF" evidence="3">
    <location>
        <begin position="636"/>
        <end position="770"/>
    </location>
</feature>
<sequence length="772" mass="86016">MPVWLFDSESARMVWANRAALDLWGASTLQEFLNRDFTDMSDATRTRLATLARQLAAGEPVIDQWTFYPNGQPVTARVRRTGMVLPDGRLGMLHEAVIIDQPVDPSTLRGVEALHHTSVKISLFTRDGTPLMRNPAAQKAFGPVGLGGEGDRLASHFLHEADRRALLDALDRGDTFSRFVEVVTRGGRKWHGVDARITTDPVSGALVVLMNERDVTEQVRAEQAVRASERRLARMVELLPAGAAYVEGEAVFLNRAAESITGYARDEVPSLDVWCRVAFPKDHEDIRRRYDAARASGAPVSVELPILRKDGALRWVLFSAVFAEHGEVWLLQDVTDHRAVTEALHRERVMLQSLIESMPDIVFFKDTDGTYLNCNRAALEYAGHPMERAMGRTDRDLFDADTAERRWRTDRLAMEKGFSRTEEWFTYPDGRRVLVETAKAACRDRDGTVLGVVGISRDITERRQSEDQLKRQRALLQGIIDAIPDAVFFKDRDGVLRKVNRAFAAWQGKTPDAMVGTLCHEHWPAELVEDIRRTDAAVYAEDRPCRNEEFVPQPDGSTLCVEMLKAPIRDDGGELLGLVGIGRDITERKAAEERLRRSEAEKDHLAHHDALTGLPNRRLFFDRLTTALARADRSQGTVALLFIDLDKFKAVNDTLGHSAGDVVLRVSADRIVTCLRKADTVARMGGDEFAAILEQVHGEDDARAVADKIVEALAHPIRIADQDVHVGASIGVALYPQHARDAGALLAAADTAMYTAKQPDRHEHVILFSPTR</sequence>
<dbReference type="Pfam" id="PF13188">
    <property type="entry name" value="PAS_8"/>
    <property type="match status" value="1"/>
</dbReference>
<dbReference type="InterPro" id="IPR029787">
    <property type="entry name" value="Nucleotide_cyclase"/>
</dbReference>
<gene>
    <name evidence="4" type="ORF">J2851_004872</name>
</gene>
<dbReference type="SMART" id="SM00091">
    <property type="entry name" value="PAS"/>
    <property type="match status" value="4"/>
</dbReference>
<evidence type="ECO:0000259" key="1">
    <source>
        <dbReference type="PROSITE" id="PS50112"/>
    </source>
</evidence>
<dbReference type="Pfam" id="PF08447">
    <property type="entry name" value="PAS_3"/>
    <property type="match status" value="1"/>
</dbReference>
<dbReference type="Pfam" id="PF00990">
    <property type="entry name" value="GGDEF"/>
    <property type="match status" value="1"/>
</dbReference>
<evidence type="ECO:0000313" key="4">
    <source>
        <dbReference type="EMBL" id="MBP2295069.1"/>
    </source>
</evidence>
<dbReference type="PANTHER" id="PTHR44757">
    <property type="entry name" value="DIGUANYLATE CYCLASE DGCP"/>
    <property type="match status" value="1"/>
</dbReference>
<dbReference type="PANTHER" id="PTHR44757:SF2">
    <property type="entry name" value="BIOFILM ARCHITECTURE MAINTENANCE PROTEIN MBAA"/>
    <property type="match status" value="1"/>
</dbReference>
<dbReference type="SMART" id="SM00086">
    <property type="entry name" value="PAC"/>
    <property type="match status" value="3"/>
</dbReference>
<feature type="domain" description="PAC" evidence="2">
    <location>
        <begin position="419"/>
        <end position="471"/>
    </location>
</feature>
<dbReference type="Proteomes" id="UP000781958">
    <property type="component" value="Unassembled WGS sequence"/>
</dbReference>
<dbReference type="InterPro" id="IPR013656">
    <property type="entry name" value="PAS_4"/>
</dbReference>
<dbReference type="InterPro" id="IPR000160">
    <property type="entry name" value="GGDEF_dom"/>
</dbReference>
<name>A0ABS4SS66_9PROT</name>
<dbReference type="RefSeq" id="WP_209769450.1">
    <property type="nucleotide sequence ID" value="NZ_JAGINP010000019.1"/>
</dbReference>
<organism evidence="4 5">
    <name type="scientific">Azospirillum rugosum</name>
    <dbReference type="NCBI Taxonomy" id="416170"/>
    <lineage>
        <taxon>Bacteria</taxon>
        <taxon>Pseudomonadati</taxon>
        <taxon>Pseudomonadota</taxon>
        <taxon>Alphaproteobacteria</taxon>
        <taxon>Rhodospirillales</taxon>
        <taxon>Azospirillaceae</taxon>
        <taxon>Azospirillum</taxon>
    </lineage>
</organism>
<comment type="caution">
    <text evidence="4">The sequence shown here is derived from an EMBL/GenBank/DDBJ whole genome shotgun (WGS) entry which is preliminary data.</text>
</comment>
<dbReference type="InterPro" id="IPR000700">
    <property type="entry name" value="PAS-assoc_C"/>
</dbReference>
<dbReference type="SMART" id="SM00267">
    <property type="entry name" value="GGDEF"/>
    <property type="match status" value="1"/>
</dbReference>
<dbReference type="InterPro" id="IPR000014">
    <property type="entry name" value="PAS"/>
</dbReference>
<protein>
    <submittedName>
        <fullName evidence="4">Diguanylate cyclase (GGDEF)-like protein/PAS domain S-box-containing protein</fullName>
    </submittedName>
</protein>
<dbReference type="InterPro" id="IPR035965">
    <property type="entry name" value="PAS-like_dom_sf"/>
</dbReference>
<dbReference type="SUPFAM" id="SSF55785">
    <property type="entry name" value="PYP-like sensor domain (PAS domain)"/>
    <property type="match status" value="4"/>
</dbReference>
<evidence type="ECO:0000259" key="3">
    <source>
        <dbReference type="PROSITE" id="PS50887"/>
    </source>
</evidence>
<proteinExistence type="predicted"/>
<keyword evidence="5" id="KW-1185">Reference proteome</keyword>
<dbReference type="CDD" id="cd00130">
    <property type="entry name" value="PAS"/>
    <property type="match status" value="3"/>
</dbReference>
<dbReference type="CDD" id="cd01949">
    <property type="entry name" value="GGDEF"/>
    <property type="match status" value="1"/>
</dbReference>
<dbReference type="NCBIfam" id="TIGR00229">
    <property type="entry name" value="sensory_box"/>
    <property type="match status" value="3"/>
</dbReference>
<dbReference type="PROSITE" id="PS50113">
    <property type="entry name" value="PAC"/>
    <property type="match status" value="2"/>
</dbReference>